<dbReference type="AlphaFoldDB" id="A0A6G4X9H1"/>
<organism evidence="1 2">
    <name type="scientific">Streptomyces mesophilus</name>
    <dbReference type="NCBI Taxonomy" id="1775132"/>
    <lineage>
        <taxon>Bacteria</taxon>
        <taxon>Bacillati</taxon>
        <taxon>Actinomycetota</taxon>
        <taxon>Actinomycetes</taxon>
        <taxon>Kitasatosporales</taxon>
        <taxon>Streptomycetaceae</taxon>
        <taxon>Streptomyces</taxon>
    </lineage>
</organism>
<dbReference type="RefSeq" id="WP_165329686.1">
    <property type="nucleotide sequence ID" value="NZ_JAAKZW010000001.1"/>
</dbReference>
<protein>
    <recommendedName>
        <fullName evidence="3">DUF35 domain-containing protein</fullName>
    </recommendedName>
</protein>
<gene>
    <name evidence="1" type="ORF">G6045_00450</name>
</gene>
<evidence type="ECO:0008006" key="3">
    <source>
        <dbReference type="Google" id="ProtNLM"/>
    </source>
</evidence>
<accession>A0A6G4X9H1</accession>
<dbReference type="InterPro" id="IPR012340">
    <property type="entry name" value="NA-bd_OB-fold"/>
</dbReference>
<evidence type="ECO:0000313" key="2">
    <source>
        <dbReference type="Proteomes" id="UP000481109"/>
    </source>
</evidence>
<keyword evidence="2" id="KW-1185">Reference proteome</keyword>
<evidence type="ECO:0000313" key="1">
    <source>
        <dbReference type="EMBL" id="NGO74165.1"/>
    </source>
</evidence>
<sequence length="128" mass="14117">MYALGVLPEPGDAATFGPFALRFQRCSWCSSSVFGGRSLCPNCAGEDLMWECSQGMGRIQDYLRRPRKGQLPLLYPLITLDEGFRVTGRLTTGTPPWPGTRVRFEYCTAGAIPVFSPYTEPAGSPRHP</sequence>
<dbReference type="EMBL" id="JAAKZW010000001">
    <property type="protein sequence ID" value="NGO74165.1"/>
    <property type="molecule type" value="Genomic_DNA"/>
</dbReference>
<comment type="caution">
    <text evidence="1">The sequence shown here is derived from an EMBL/GenBank/DDBJ whole genome shotgun (WGS) entry which is preliminary data.</text>
</comment>
<dbReference type="Proteomes" id="UP000481109">
    <property type="component" value="Unassembled WGS sequence"/>
</dbReference>
<dbReference type="SUPFAM" id="SSF50249">
    <property type="entry name" value="Nucleic acid-binding proteins"/>
    <property type="match status" value="1"/>
</dbReference>
<reference evidence="1 2" key="1">
    <citation type="submission" date="2020-02" db="EMBL/GenBank/DDBJ databases">
        <title>Whole-genome analyses of novel actinobacteria.</title>
        <authorList>
            <person name="Sahin N."/>
            <person name="Tokatli A."/>
        </authorList>
    </citation>
    <scope>NUCLEOTIDE SEQUENCE [LARGE SCALE GENOMIC DNA]</scope>
    <source>
        <strain evidence="1 2">YC504</strain>
    </source>
</reference>
<name>A0A6G4X9H1_9ACTN</name>
<proteinExistence type="predicted"/>